<evidence type="ECO:0000256" key="1">
    <source>
        <dbReference type="SAM" id="MobiDB-lite"/>
    </source>
</evidence>
<dbReference type="OrthoDB" id="2420415at2759"/>
<feature type="region of interest" description="Disordered" evidence="1">
    <location>
        <begin position="469"/>
        <end position="491"/>
    </location>
</feature>
<dbReference type="STRING" id="742152.A0A2H3J9W4"/>
<evidence type="ECO:0000313" key="2">
    <source>
        <dbReference type="EMBL" id="PCH34458.1"/>
    </source>
</evidence>
<sequence length="1037" mass="116852">MAKHTPPGPGILSKVLFDAIFRDRSLNSLYSVEVFDVPCDKNPLSPTLAEARTSIPHPHAFYCGNRNYWVILNWRSSSVLPPLARPLSTPLPDHTRRMQIKSCIEGEGPSSRPTYVSHHWHHYERAVHATQLDPLLIRNDTLLDLYVCCQCSTYCLVSEVIPGVIPRDLIFKFFNERWRSSASASEGRKPVFLAWDVILTTIENRLWKNETRALPISGPQFKRNLIWTDTARQIFEAIGFKTGPSPENQNETVLLPPPIDPVTPEGRESRKKLLRAWTEITASLNIDSKSFIRYNYTALHGRVTDIRKIFQSSIGVMLGQDALGVPNPAYRFKESWQALGMSQKGFSFSEELLEFACMAQCRCDPERAPLYLDHFCRITTAIPQESSEKTVANVSFTRDGDASLQIECCKMDAFVSGAYRDQHLCRWVKSVCTSRSRNPFGSPAPIVDEVAEGSQSHLVFVEPVQSPGLSPAPVSGPAARHPFSSSSTLAPSSEPLMQAAPWLDIVRDYMTKSSEGDARTLRPTPPVLCGNQNSLPQDPCTSVTDAQFSAPHNMLAVSAGKVPGHRTSPISRARSLPLELCTQIVDQLSFELTDSGFASGETCFQTYALCFRSLLSCALTCRAWYPFSQRNLLCQVTMCDPTYLEGLLHLLSRKPEFQESVQGIIVLLPSDEDRDIIRWRPIWQAFTSMLPHMLPNLRKLQICDRREEDCSLFLQELTLVSKLVLSKIDFDSGERFFTLLSSFPNLRHLRFHDTNIWAESDPGEPSYLWRLQHYAKAISLDSLEISLYDMKGCSLIDYLLKLMPRSLPVKRINISCGAFRLRDLQGQGNRRSVQRLLCAAGPHLQNFHLSNMAFDKEHLAPQDAFLDLSRNSGLQSIAIIHSELFQEGVPMSLNGWIPEMLSTIRSPTVTSVTLTLTDVDLCTDDVYDDDNMFSGGLSQILDRMGCGRVDGILSQPRFAELRSVHVLMKWTACRWYRDDNLELRYMSSAAEGQSTPEWDSEELTGRITHAIRSKMPELYRKGILTFCPLDDYCSSQA</sequence>
<dbReference type="EMBL" id="KB467831">
    <property type="protein sequence ID" value="PCH34458.1"/>
    <property type="molecule type" value="Genomic_DNA"/>
</dbReference>
<dbReference type="AlphaFoldDB" id="A0A2H3J9W4"/>
<keyword evidence="3" id="KW-1185">Reference proteome</keyword>
<dbReference type="Proteomes" id="UP000218811">
    <property type="component" value="Unassembled WGS sequence"/>
</dbReference>
<evidence type="ECO:0008006" key="4">
    <source>
        <dbReference type="Google" id="ProtNLM"/>
    </source>
</evidence>
<organism evidence="2 3">
    <name type="scientific">Wolfiporia cocos (strain MD-104)</name>
    <name type="common">Brown rot fungus</name>
    <dbReference type="NCBI Taxonomy" id="742152"/>
    <lineage>
        <taxon>Eukaryota</taxon>
        <taxon>Fungi</taxon>
        <taxon>Dikarya</taxon>
        <taxon>Basidiomycota</taxon>
        <taxon>Agaricomycotina</taxon>
        <taxon>Agaricomycetes</taxon>
        <taxon>Polyporales</taxon>
        <taxon>Phaeolaceae</taxon>
        <taxon>Wolfiporia</taxon>
    </lineage>
</organism>
<gene>
    <name evidence="2" type="ORF">WOLCODRAFT_160881</name>
</gene>
<name>A0A2H3J9W4_WOLCO</name>
<evidence type="ECO:0000313" key="3">
    <source>
        <dbReference type="Proteomes" id="UP000218811"/>
    </source>
</evidence>
<proteinExistence type="predicted"/>
<dbReference type="SUPFAM" id="SSF52047">
    <property type="entry name" value="RNI-like"/>
    <property type="match status" value="1"/>
</dbReference>
<accession>A0A2H3J9W4</accession>
<protein>
    <recommendedName>
        <fullName evidence="4">F-box domain-containing protein</fullName>
    </recommendedName>
</protein>
<reference evidence="2 3" key="1">
    <citation type="journal article" date="2012" name="Science">
        <title>The Paleozoic origin of enzymatic lignin decomposition reconstructed from 31 fungal genomes.</title>
        <authorList>
            <person name="Floudas D."/>
            <person name="Binder M."/>
            <person name="Riley R."/>
            <person name="Barry K."/>
            <person name="Blanchette R.A."/>
            <person name="Henrissat B."/>
            <person name="Martinez A.T."/>
            <person name="Otillar R."/>
            <person name="Spatafora J.W."/>
            <person name="Yadav J.S."/>
            <person name="Aerts A."/>
            <person name="Benoit I."/>
            <person name="Boyd A."/>
            <person name="Carlson A."/>
            <person name="Copeland A."/>
            <person name="Coutinho P.M."/>
            <person name="de Vries R.P."/>
            <person name="Ferreira P."/>
            <person name="Findley K."/>
            <person name="Foster B."/>
            <person name="Gaskell J."/>
            <person name="Glotzer D."/>
            <person name="Gorecki P."/>
            <person name="Heitman J."/>
            <person name="Hesse C."/>
            <person name="Hori C."/>
            <person name="Igarashi K."/>
            <person name="Jurgens J.A."/>
            <person name="Kallen N."/>
            <person name="Kersten P."/>
            <person name="Kohler A."/>
            <person name="Kuees U."/>
            <person name="Kumar T.K.A."/>
            <person name="Kuo A."/>
            <person name="LaButti K."/>
            <person name="Larrondo L.F."/>
            <person name="Lindquist E."/>
            <person name="Ling A."/>
            <person name="Lombard V."/>
            <person name="Lucas S."/>
            <person name="Lundell T."/>
            <person name="Martin R."/>
            <person name="McLaughlin D.J."/>
            <person name="Morgenstern I."/>
            <person name="Morin E."/>
            <person name="Murat C."/>
            <person name="Nagy L.G."/>
            <person name="Nolan M."/>
            <person name="Ohm R.A."/>
            <person name="Patyshakuliyeva A."/>
            <person name="Rokas A."/>
            <person name="Ruiz-Duenas F.J."/>
            <person name="Sabat G."/>
            <person name="Salamov A."/>
            <person name="Samejima M."/>
            <person name="Schmutz J."/>
            <person name="Slot J.C."/>
            <person name="St John F."/>
            <person name="Stenlid J."/>
            <person name="Sun H."/>
            <person name="Sun S."/>
            <person name="Syed K."/>
            <person name="Tsang A."/>
            <person name="Wiebenga A."/>
            <person name="Young D."/>
            <person name="Pisabarro A."/>
            <person name="Eastwood D.C."/>
            <person name="Martin F."/>
            <person name="Cullen D."/>
            <person name="Grigoriev I.V."/>
            <person name="Hibbett D.S."/>
        </authorList>
    </citation>
    <scope>NUCLEOTIDE SEQUENCE [LARGE SCALE GENOMIC DNA]</scope>
    <source>
        <strain evidence="2 3">MD-104</strain>
    </source>
</reference>